<keyword evidence="7 15" id="KW-0067">ATP-binding</keyword>
<dbReference type="EC" id="5.6.2.4" evidence="12"/>
<dbReference type="InterPro" id="IPR014017">
    <property type="entry name" value="DNA_helicase_UvrD-like_C"/>
</dbReference>
<dbReference type="EMBL" id="JAWXYB010000018">
    <property type="protein sequence ID" value="MDX5931207.1"/>
    <property type="molecule type" value="Genomic_DNA"/>
</dbReference>
<dbReference type="GO" id="GO:0043138">
    <property type="term" value="F:3'-5' DNA helicase activity"/>
    <property type="evidence" value="ECO:0007669"/>
    <property type="project" value="UniProtKB-EC"/>
</dbReference>
<dbReference type="InterPro" id="IPR038726">
    <property type="entry name" value="PDDEXK_AddAB-type"/>
</dbReference>
<evidence type="ECO:0000256" key="2">
    <source>
        <dbReference type="ARBA" id="ARBA00022741"/>
    </source>
</evidence>
<dbReference type="PROSITE" id="PS51217">
    <property type="entry name" value="UVRD_HELICASE_CTER"/>
    <property type="match status" value="1"/>
</dbReference>
<evidence type="ECO:0000256" key="12">
    <source>
        <dbReference type="ARBA" id="ARBA00034808"/>
    </source>
</evidence>
<evidence type="ECO:0000256" key="15">
    <source>
        <dbReference type="PROSITE-ProRule" id="PRU00560"/>
    </source>
</evidence>
<dbReference type="InterPro" id="IPR000212">
    <property type="entry name" value="DNA_helicase_UvrD/REP"/>
</dbReference>
<evidence type="ECO:0000256" key="7">
    <source>
        <dbReference type="ARBA" id="ARBA00022840"/>
    </source>
</evidence>
<keyword evidence="10" id="KW-0413">Isomerase</keyword>
<dbReference type="GO" id="GO:0005829">
    <property type="term" value="C:cytosol"/>
    <property type="evidence" value="ECO:0007669"/>
    <property type="project" value="TreeGrafter"/>
</dbReference>
<dbReference type="GO" id="GO:0033202">
    <property type="term" value="C:DNA helicase complex"/>
    <property type="evidence" value="ECO:0007669"/>
    <property type="project" value="TreeGrafter"/>
</dbReference>
<evidence type="ECO:0000256" key="9">
    <source>
        <dbReference type="ARBA" id="ARBA00023204"/>
    </source>
</evidence>
<evidence type="ECO:0000256" key="5">
    <source>
        <dbReference type="ARBA" id="ARBA00022806"/>
    </source>
</evidence>
<keyword evidence="6" id="KW-0269">Exonuclease</keyword>
<keyword evidence="8" id="KW-0238">DNA-binding</keyword>
<dbReference type="SUPFAM" id="SSF52980">
    <property type="entry name" value="Restriction endonuclease-like"/>
    <property type="match status" value="1"/>
</dbReference>
<dbReference type="Gene3D" id="3.90.320.10">
    <property type="match status" value="1"/>
</dbReference>
<feature type="domain" description="UvrD-like helicase C-terminal" evidence="18">
    <location>
        <begin position="519"/>
        <end position="786"/>
    </location>
</feature>
<keyword evidence="5 15" id="KW-0347">Helicase</keyword>
<comment type="caution">
    <text evidence="19">The sequence shown here is derived from an EMBL/GenBank/DDBJ whole genome shotgun (WGS) entry which is preliminary data.</text>
</comment>
<dbReference type="PROSITE" id="PS51198">
    <property type="entry name" value="UVRD_HELICASE_ATP_BIND"/>
    <property type="match status" value="1"/>
</dbReference>
<dbReference type="GO" id="GO:0003677">
    <property type="term" value="F:DNA binding"/>
    <property type="evidence" value="ECO:0007669"/>
    <property type="project" value="UniProtKB-KW"/>
</dbReference>
<dbReference type="InterPro" id="IPR011335">
    <property type="entry name" value="Restrct_endonuc-II-like"/>
</dbReference>
<dbReference type="SUPFAM" id="SSF52540">
    <property type="entry name" value="P-loop containing nucleoside triphosphate hydrolases"/>
    <property type="match status" value="1"/>
</dbReference>
<comment type="catalytic activity">
    <reaction evidence="11">
        <text>Couples ATP hydrolysis with the unwinding of duplex DNA by translocating in the 3'-5' direction.</text>
        <dbReference type="EC" id="5.6.2.4"/>
    </reaction>
</comment>
<dbReference type="PANTHER" id="PTHR11070">
    <property type="entry name" value="UVRD / RECB / PCRA DNA HELICASE FAMILY MEMBER"/>
    <property type="match status" value="1"/>
</dbReference>
<evidence type="ECO:0000256" key="3">
    <source>
        <dbReference type="ARBA" id="ARBA00022763"/>
    </source>
</evidence>
<dbReference type="Pfam" id="PF00580">
    <property type="entry name" value="UvrD-helicase"/>
    <property type="match status" value="1"/>
</dbReference>
<keyword evidence="4 15" id="KW-0378">Hydrolase</keyword>
<evidence type="ECO:0000256" key="10">
    <source>
        <dbReference type="ARBA" id="ARBA00023235"/>
    </source>
</evidence>
<dbReference type="RefSeq" id="WP_319614133.1">
    <property type="nucleotide sequence ID" value="NZ_JAWXYB010000018.1"/>
</dbReference>
<evidence type="ECO:0000259" key="17">
    <source>
        <dbReference type="PROSITE" id="PS51198"/>
    </source>
</evidence>
<keyword evidence="3" id="KW-0227">DNA damage</keyword>
<dbReference type="NCBIfam" id="TIGR02784">
    <property type="entry name" value="addA_alphas"/>
    <property type="match status" value="1"/>
</dbReference>
<dbReference type="Pfam" id="PF12705">
    <property type="entry name" value="PDDEXK_1"/>
    <property type="match status" value="1"/>
</dbReference>
<keyword evidence="20" id="KW-1185">Reference proteome</keyword>
<feature type="transmembrane region" description="Helical" evidence="16">
    <location>
        <begin position="1092"/>
        <end position="1110"/>
    </location>
</feature>
<dbReference type="InterPro" id="IPR014016">
    <property type="entry name" value="UvrD-like_ATP-bd"/>
</dbReference>
<reference evidence="19 20" key="1">
    <citation type="submission" date="2023-11" db="EMBL/GenBank/DDBJ databases">
        <title>MicrobeMod: A computational toolkit for identifying prokaryotic methylation and restriction-modification with nanopore sequencing.</title>
        <authorList>
            <person name="Crits-Christoph A."/>
            <person name="Kang S.C."/>
            <person name="Lee H."/>
            <person name="Ostrov N."/>
        </authorList>
    </citation>
    <scope>NUCLEOTIDE SEQUENCE [LARGE SCALE GENOMIC DNA]</scope>
    <source>
        <strain evidence="19 20">DSMZ 700</strain>
    </source>
</reference>
<evidence type="ECO:0000256" key="13">
    <source>
        <dbReference type="ARBA" id="ARBA00034923"/>
    </source>
</evidence>
<feature type="transmembrane region" description="Helical" evidence="16">
    <location>
        <begin position="1117"/>
        <end position="1136"/>
    </location>
</feature>
<evidence type="ECO:0000256" key="11">
    <source>
        <dbReference type="ARBA" id="ARBA00034617"/>
    </source>
</evidence>
<keyword evidence="16" id="KW-1133">Transmembrane helix</keyword>
<feature type="domain" description="UvrD-like helicase ATP-binding" evidence="17">
    <location>
        <begin position="5"/>
        <end position="485"/>
    </location>
</feature>
<dbReference type="GO" id="GO:0000725">
    <property type="term" value="P:recombinational repair"/>
    <property type="evidence" value="ECO:0007669"/>
    <property type="project" value="TreeGrafter"/>
</dbReference>
<dbReference type="Proteomes" id="UP001279553">
    <property type="component" value="Unassembled WGS sequence"/>
</dbReference>
<dbReference type="Pfam" id="PF13361">
    <property type="entry name" value="UvrD_C"/>
    <property type="match status" value="1"/>
</dbReference>
<evidence type="ECO:0000313" key="20">
    <source>
        <dbReference type="Proteomes" id="UP001279553"/>
    </source>
</evidence>
<keyword evidence="2 15" id="KW-0547">Nucleotide-binding</keyword>
<dbReference type="GO" id="GO:0005524">
    <property type="term" value="F:ATP binding"/>
    <property type="evidence" value="ECO:0007669"/>
    <property type="project" value="UniProtKB-UniRule"/>
</dbReference>
<evidence type="ECO:0000313" key="19">
    <source>
        <dbReference type="EMBL" id="MDX5931207.1"/>
    </source>
</evidence>
<feature type="binding site" evidence="15">
    <location>
        <begin position="26"/>
        <end position="33"/>
    </location>
    <ligand>
        <name>ATP</name>
        <dbReference type="ChEBI" id="CHEBI:30616"/>
    </ligand>
</feature>
<sequence>MSGAVLVAEAAQIAASNPAVSAFVGASAGSGKTKLLTDRLLRLMLAGAPPSRILCLTFTRAAAAEMAIRLRDRLGRWAIASDSALDAELRALDAVPDGAMRARARGLFGVVLDLPGGMRIDTIHAFCQSLLRRFPLEAGISPHFRVADEAEAAVRRRTAREEVLGGRVDEPFEALELLAGEVSEVQFGALMDRLLGDGQAHLARLLDRHGGAGAIMALQRAALGAPDASIAQLWDEAVRPDEAALLACLRRISEESSPAARNKAVLLLDWLGCDAGDRLAGWDSWVGGFLTGTGEPRKASGLISKALAAAAPELADVLAAEQARILRCLDRFAAREVAALSAAMAEVLVPIYAVAAQGKERESRFDYGDLIARAARLLFDPGAAWVLYKLDGGIDHILLDEVQDIAPAQWGVIDAIAAEFFAGMGARTDRQRTVFAVGDRKQSIYSFQGADLASFDAWRGGIGARVRDAGARWHEGTLATSFRTTAPVLALVDRVFEGVARAGVVLPGEALVHGVSRAGQAGSVALWPLAEPDPDIAPAPWAAAEGYARQDSARRRLAEQLAGWIASQIGVFRLESRGRALAAGDILILVRSRNEFGPALTRALKDAGVPVAGLDRMVLTETRAVADLVALAQAVLLPEDDVAVATVLASPLGGLSDDELMDLAIGRTGTLRDALFSRAGESEAYRAARDFFAAVQARADFVSPYRLFAEVLGPLGGRARLLARLGPEAAEPIDELLATALDYGQREAPGLQGFIASLEASGAEIKREAEAAGDRVRLMTVHGAKGLQAPLVILPDTTGLPVQRETLHWLAAPQDEVMVPVFCPRADIRCEAVRDAVAAAKQAMIEEYNRLLYVALTRAEDHLIVCGAAPRKALPELCWYEAVRVAFGGLEAVEGEPGLVIACGQTAPPDRVGRQVQAVMAPLPGWIGPEQGWVAAPPPEPAERIDRLVPSRSAEGEARGLAAASPRSGSRAAARAAAMARGRLIHALLQHLPDVTPSARRDRAAAYVAQEAHGLDTGAQDQVVTAVMRVLEHDGLAPLFGPGSRAEAPIAGVVHGVEIGGLIDRLVVLPDEIVIADYKTDRQPPLEAGAIPLPYLVQLAAYAAVLGAIYPGRPVRALLVWTATGAVMAVPDALLARHAPKPHLPSSA</sequence>
<dbReference type="GO" id="GO:0004527">
    <property type="term" value="F:exonuclease activity"/>
    <property type="evidence" value="ECO:0007669"/>
    <property type="project" value="UniProtKB-KW"/>
</dbReference>
<name>A0AAW9DSC4_ACIAO</name>
<evidence type="ECO:0000259" key="18">
    <source>
        <dbReference type="PROSITE" id="PS51217"/>
    </source>
</evidence>
<evidence type="ECO:0000256" key="6">
    <source>
        <dbReference type="ARBA" id="ARBA00022839"/>
    </source>
</evidence>
<evidence type="ECO:0000256" key="4">
    <source>
        <dbReference type="ARBA" id="ARBA00022801"/>
    </source>
</evidence>
<dbReference type="AlphaFoldDB" id="A0AAW9DSC4"/>
<dbReference type="InterPro" id="IPR027417">
    <property type="entry name" value="P-loop_NTPase"/>
</dbReference>
<dbReference type="InterPro" id="IPR014151">
    <property type="entry name" value="DNA_helicase_AddA"/>
</dbReference>
<dbReference type="Gene3D" id="3.40.50.300">
    <property type="entry name" value="P-loop containing nucleotide triphosphate hydrolases"/>
    <property type="match status" value="4"/>
</dbReference>
<accession>A0AAW9DSC4</accession>
<proteinExistence type="predicted"/>
<gene>
    <name evidence="19" type="primary">addA</name>
    <name evidence="19" type="ORF">SIL87_10560</name>
</gene>
<keyword evidence="16" id="KW-0472">Membrane</keyword>
<dbReference type="PANTHER" id="PTHR11070:SF2">
    <property type="entry name" value="ATP-DEPENDENT DNA HELICASE SRS2"/>
    <property type="match status" value="1"/>
</dbReference>
<keyword evidence="9" id="KW-0234">DNA repair</keyword>
<evidence type="ECO:0000256" key="14">
    <source>
        <dbReference type="ARBA" id="ARBA00048988"/>
    </source>
</evidence>
<dbReference type="InterPro" id="IPR011604">
    <property type="entry name" value="PDDEXK-like_dom_sf"/>
</dbReference>
<protein>
    <recommendedName>
        <fullName evidence="12">DNA 3'-5' helicase</fullName>
        <ecNumber evidence="12">5.6.2.4</ecNumber>
    </recommendedName>
    <alternativeName>
        <fullName evidence="13">DNA 3'-5' helicase II</fullName>
    </alternativeName>
</protein>
<keyword evidence="16" id="KW-0812">Transmembrane</keyword>
<organism evidence="19 20">
    <name type="scientific">Acidiphilium acidophilum</name>
    <name type="common">Thiobacillus acidophilus</name>
    <dbReference type="NCBI Taxonomy" id="76588"/>
    <lineage>
        <taxon>Bacteria</taxon>
        <taxon>Pseudomonadati</taxon>
        <taxon>Pseudomonadota</taxon>
        <taxon>Alphaproteobacteria</taxon>
        <taxon>Acetobacterales</taxon>
        <taxon>Acidocellaceae</taxon>
        <taxon>Acidiphilium</taxon>
    </lineage>
</organism>
<keyword evidence="1" id="KW-0540">Nuclease</keyword>
<evidence type="ECO:0000256" key="8">
    <source>
        <dbReference type="ARBA" id="ARBA00023125"/>
    </source>
</evidence>
<comment type="catalytic activity">
    <reaction evidence="14">
        <text>ATP + H2O = ADP + phosphate + H(+)</text>
        <dbReference type="Rhea" id="RHEA:13065"/>
        <dbReference type="ChEBI" id="CHEBI:15377"/>
        <dbReference type="ChEBI" id="CHEBI:15378"/>
        <dbReference type="ChEBI" id="CHEBI:30616"/>
        <dbReference type="ChEBI" id="CHEBI:43474"/>
        <dbReference type="ChEBI" id="CHEBI:456216"/>
        <dbReference type="EC" id="5.6.2.4"/>
    </reaction>
</comment>
<evidence type="ECO:0000256" key="16">
    <source>
        <dbReference type="SAM" id="Phobius"/>
    </source>
</evidence>
<evidence type="ECO:0000256" key="1">
    <source>
        <dbReference type="ARBA" id="ARBA00022722"/>
    </source>
</evidence>